<dbReference type="AlphaFoldDB" id="A0A167K7B7"/>
<dbReference type="PATRIC" id="fig|1365248.3.peg.3035"/>
<organism evidence="2 3">
    <name type="scientific">Pseudoalteromonas luteoviolacea CPMOR-1</name>
    <dbReference type="NCBI Taxonomy" id="1365248"/>
    <lineage>
        <taxon>Bacteria</taxon>
        <taxon>Pseudomonadati</taxon>
        <taxon>Pseudomonadota</taxon>
        <taxon>Gammaproteobacteria</taxon>
        <taxon>Alteromonadales</taxon>
        <taxon>Pseudoalteromonadaceae</taxon>
        <taxon>Pseudoalteromonas</taxon>
    </lineage>
</organism>
<keyword evidence="1" id="KW-0812">Transmembrane</keyword>
<comment type="caution">
    <text evidence="2">The sequence shown here is derived from an EMBL/GenBank/DDBJ whole genome shotgun (WGS) entry which is preliminary data.</text>
</comment>
<keyword evidence="1" id="KW-0472">Membrane</keyword>
<reference evidence="2 3" key="1">
    <citation type="submission" date="2013-07" db="EMBL/GenBank/DDBJ databases">
        <title>Comparative Genomic and Metabolomic Analysis of Twelve Strains of Pseudoalteromonas luteoviolacea.</title>
        <authorList>
            <person name="Vynne N.G."/>
            <person name="Mansson M."/>
            <person name="Gram L."/>
        </authorList>
    </citation>
    <scope>NUCLEOTIDE SEQUENCE [LARGE SCALE GENOMIC DNA]</scope>
    <source>
        <strain evidence="2 3">CPMOR-1</strain>
    </source>
</reference>
<evidence type="ECO:0000313" key="3">
    <source>
        <dbReference type="Proteomes" id="UP000076486"/>
    </source>
</evidence>
<evidence type="ECO:0000256" key="1">
    <source>
        <dbReference type="SAM" id="Phobius"/>
    </source>
</evidence>
<protein>
    <submittedName>
        <fullName evidence="2">Uncharacterized protein</fullName>
    </submittedName>
</protein>
<name>A0A167K7B7_9GAMM</name>
<sequence length="50" mass="5713">MHSFTPFIYLMAPLAFVISASVAKVKLERVHIWTLDQEELGKINTNKPLN</sequence>
<dbReference type="Proteomes" id="UP000076486">
    <property type="component" value="Unassembled WGS sequence"/>
</dbReference>
<feature type="transmembrane region" description="Helical" evidence="1">
    <location>
        <begin position="6"/>
        <end position="23"/>
    </location>
</feature>
<accession>A0A167K7B7</accession>
<proteinExistence type="predicted"/>
<gene>
    <name evidence="2" type="ORF">N473_19860</name>
</gene>
<keyword evidence="1" id="KW-1133">Transmembrane helix</keyword>
<evidence type="ECO:0000313" key="2">
    <source>
        <dbReference type="EMBL" id="KZN62236.1"/>
    </source>
</evidence>
<dbReference type="EMBL" id="AUYC01000034">
    <property type="protein sequence ID" value="KZN62236.1"/>
    <property type="molecule type" value="Genomic_DNA"/>
</dbReference>